<keyword evidence="2" id="KW-0808">Transferase</keyword>
<dbReference type="PANTHER" id="PTHR12935">
    <property type="entry name" value="GAMMA-GLUTAMYLCYCLOTRANSFERASE"/>
    <property type="match status" value="1"/>
</dbReference>
<dbReference type="InterPro" id="IPR017939">
    <property type="entry name" value="G-Glutamylcylcotransferase"/>
</dbReference>
<dbReference type="GO" id="GO:0016746">
    <property type="term" value="F:acyltransferase activity"/>
    <property type="evidence" value="ECO:0007669"/>
    <property type="project" value="UniProtKB-KW"/>
</dbReference>
<dbReference type="Gene3D" id="3.10.490.10">
    <property type="entry name" value="Gamma-glutamyl cyclotransferase-like"/>
    <property type="match status" value="1"/>
</dbReference>
<proteinExistence type="predicted"/>
<gene>
    <name evidence="2" type="ORF">ACE1CI_00245</name>
</gene>
<dbReference type="CDD" id="cd06661">
    <property type="entry name" value="GGCT_like"/>
    <property type="match status" value="1"/>
</dbReference>
<dbReference type="InterPro" id="IPR036568">
    <property type="entry name" value="GGCT-like_sf"/>
</dbReference>
<dbReference type="PANTHER" id="PTHR12935:SF0">
    <property type="entry name" value="GAMMA-GLUTAMYLCYCLOTRANSFERASE"/>
    <property type="match status" value="1"/>
</dbReference>
<evidence type="ECO:0000313" key="2">
    <source>
        <dbReference type="EMBL" id="MFB2891353.1"/>
    </source>
</evidence>
<dbReference type="EC" id="2.3.2.-" evidence="2"/>
<sequence>MLQAKSYKTLTEITELIHHPRFSTRYRNFREWGGADVIITANPIMQNTTKTVVTTRHALALSWLFCQLRDYTILSELIPKYELYGRLAQAALQYQYNNMTPEELQQFSPFEQQNLTRFLNTGSDKFRQKVIVKNNGCQVNLSAGDREYPQGLLMAVLQEVEQISYTSFSKDKSNYWELRKVESGQEIENQTAQSLQRVFMYGSNLDCDRLRSRIKNWDGKYLRAVLPGYELRFNKRLKIGGVAANVMPHSTRKVWGIIVELETDDLNCLDQREGYPSHYNRHECVVYTENLRKINAQVYIACPEHITEGQLPSYEYLEYIIKGGNNCGLPYDYVQAIKGLGQKVG</sequence>
<dbReference type="SUPFAM" id="SSF110857">
    <property type="entry name" value="Gamma-glutamyl cyclotransferase-like"/>
    <property type="match status" value="1"/>
</dbReference>
<keyword evidence="2" id="KW-0012">Acyltransferase</keyword>
<keyword evidence="1" id="KW-0456">Lyase</keyword>
<keyword evidence="3" id="KW-1185">Reference proteome</keyword>
<accession>A0ABV4XI20</accession>
<reference evidence="2 3" key="1">
    <citation type="submission" date="2024-09" db="EMBL/GenBank/DDBJ databases">
        <title>Floridaenema gen nov. (Aerosakkonemataceae, Aerosakkonematales ord. nov., Cyanobacteria) from benthic tropical and subtropical fresh waters, with the description of four new species.</title>
        <authorList>
            <person name="Moretto J.A."/>
            <person name="Berthold D.E."/>
            <person name="Lefler F.W."/>
            <person name="Huang I.-S."/>
            <person name="Laughinghouse H. IV."/>
        </authorList>
    </citation>
    <scope>NUCLEOTIDE SEQUENCE [LARGE SCALE GENOMIC DNA]</scope>
    <source>
        <strain evidence="2 3">BLCC-F50</strain>
    </source>
</reference>
<dbReference type="Pfam" id="PF13772">
    <property type="entry name" value="AIG2_2"/>
    <property type="match status" value="1"/>
</dbReference>
<dbReference type="EMBL" id="JBHFNR010000003">
    <property type="protein sequence ID" value="MFB2891353.1"/>
    <property type="molecule type" value="Genomic_DNA"/>
</dbReference>
<comment type="caution">
    <text evidence="2">The sequence shown here is derived from an EMBL/GenBank/DDBJ whole genome shotgun (WGS) entry which is preliminary data.</text>
</comment>
<dbReference type="InterPro" id="IPR013024">
    <property type="entry name" value="GGCT-like"/>
</dbReference>
<name>A0ABV4XI20_9CYAN</name>
<evidence type="ECO:0000256" key="1">
    <source>
        <dbReference type="ARBA" id="ARBA00023239"/>
    </source>
</evidence>
<organism evidence="2 3">
    <name type="scientific">Floridaenema flaviceps BLCC-F50</name>
    <dbReference type="NCBI Taxonomy" id="3153642"/>
    <lineage>
        <taxon>Bacteria</taxon>
        <taxon>Bacillati</taxon>
        <taxon>Cyanobacteriota</taxon>
        <taxon>Cyanophyceae</taxon>
        <taxon>Oscillatoriophycideae</taxon>
        <taxon>Aerosakkonematales</taxon>
        <taxon>Aerosakkonemataceae</taxon>
        <taxon>Floridanema</taxon>
        <taxon>Floridanema flaviceps</taxon>
    </lineage>
</organism>
<evidence type="ECO:0000313" key="3">
    <source>
        <dbReference type="Proteomes" id="UP001576784"/>
    </source>
</evidence>
<dbReference type="Proteomes" id="UP001576784">
    <property type="component" value="Unassembled WGS sequence"/>
</dbReference>
<protein>
    <submittedName>
        <fullName evidence="2">Gamma-glutamylcyclotransferase family protein</fullName>
        <ecNumber evidence="2">2.3.2.-</ecNumber>
    </submittedName>
</protein>
<dbReference type="RefSeq" id="WP_413261032.1">
    <property type="nucleotide sequence ID" value="NZ_JBHFNR010000003.1"/>
</dbReference>